<accession>A0ABT9VNZ7</accession>
<feature type="coiled-coil region" evidence="7">
    <location>
        <begin position="389"/>
        <end position="426"/>
    </location>
</feature>
<protein>
    <submittedName>
        <fullName evidence="11">Methyl-accepting chemotaxis protein</fullName>
    </submittedName>
</protein>
<dbReference type="CDD" id="cd06225">
    <property type="entry name" value="HAMP"/>
    <property type="match status" value="1"/>
</dbReference>
<evidence type="ECO:0000256" key="3">
    <source>
        <dbReference type="ARBA" id="ARBA00023136"/>
    </source>
</evidence>
<dbReference type="EMBL" id="JAUSTR010000005">
    <property type="protein sequence ID" value="MDQ0162619.1"/>
    <property type="molecule type" value="Genomic_DNA"/>
</dbReference>
<dbReference type="PANTHER" id="PTHR32089:SF114">
    <property type="entry name" value="METHYL-ACCEPTING CHEMOTAXIS PROTEIN MCPB"/>
    <property type="match status" value="1"/>
</dbReference>
<gene>
    <name evidence="11" type="ORF">J2S06_001696</name>
</gene>
<evidence type="ECO:0000313" key="11">
    <source>
        <dbReference type="EMBL" id="MDQ0162619.1"/>
    </source>
</evidence>
<dbReference type="Pfam" id="PF00015">
    <property type="entry name" value="MCPsignal"/>
    <property type="match status" value="1"/>
</dbReference>
<organism evidence="11 12">
    <name type="scientific">Aeribacillus alveayuensis</name>
    <dbReference type="NCBI Taxonomy" id="279215"/>
    <lineage>
        <taxon>Bacteria</taxon>
        <taxon>Bacillati</taxon>
        <taxon>Bacillota</taxon>
        <taxon>Bacilli</taxon>
        <taxon>Bacillales</taxon>
        <taxon>Bacillaceae</taxon>
        <taxon>Aeribacillus</taxon>
    </lineage>
</organism>
<evidence type="ECO:0000256" key="6">
    <source>
        <dbReference type="PROSITE-ProRule" id="PRU00284"/>
    </source>
</evidence>
<comment type="caution">
    <text evidence="11">The sequence shown here is derived from an EMBL/GenBank/DDBJ whole genome shotgun (WGS) entry which is preliminary data.</text>
</comment>
<evidence type="ECO:0000256" key="7">
    <source>
        <dbReference type="SAM" id="Coils"/>
    </source>
</evidence>
<proteinExistence type="inferred from homology"/>
<keyword evidence="12" id="KW-1185">Reference proteome</keyword>
<keyword evidence="3 8" id="KW-0472">Membrane</keyword>
<keyword evidence="8" id="KW-0812">Transmembrane</keyword>
<evidence type="ECO:0000259" key="10">
    <source>
        <dbReference type="PROSITE" id="PS50885"/>
    </source>
</evidence>
<feature type="domain" description="HAMP" evidence="10">
    <location>
        <begin position="71"/>
        <end position="124"/>
    </location>
</feature>
<dbReference type="InterPro" id="IPR003660">
    <property type="entry name" value="HAMP_dom"/>
</dbReference>
<dbReference type="PRINTS" id="PR00260">
    <property type="entry name" value="CHEMTRNSDUCR"/>
</dbReference>
<evidence type="ECO:0000256" key="8">
    <source>
        <dbReference type="SAM" id="Phobius"/>
    </source>
</evidence>
<keyword evidence="2" id="KW-1003">Cell membrane</keyword>
<feature type="transmembrane region" description="Helical" evidence="8">
    <location>
        <begin position="50"/>
        <end position="73"/>
    </location>
</feature>
<dbReference type="Proteomes" id="UP001225646">
    <property type="component" value="Unassembled WGS sequence"/>
</dbReference>
<sequence length="429" mass="47948">MNTRKRYKFSLQRKLVLFVVALALITYSTSAFFIYIIYDFVKQYIAEAPFTIITLSLGIIWSGILAYFAAWFITKPLERLEKSAMEAANGNIKDDVPIFKSDDEIRALSLAFNEMLANLRDMVRQIETNFKQTNQQVQHIHLATEEAEKQAQSITYNIQEISLGADQSAASIQETAEAVEDVVSLASKVEAEAKKSEQMSNEMVESLDQSKKVFHSLITGIHTLAEKNEHSIQLVQRLENNAKQVEKIVSLVGDLADQTNLLALNASIEAARAGEHGKGFAVVAQEVRKLADESAKAVQDISSLIQNIQNEVNRVVVQIREQVTVARDEVKKGKESERKLEEMGHTILKVAEAVKQISDLVKQQMESIQQTSAQSEEVAAIAEETSAGAQEVTRAVEDQTKNIENINDLTKILAESSEQLKKTIERFTY</sequence>
<evidence type="ECO:0000256" key="5">
    <source>
        <dbReference type="ARBA" id="ARBA00029447"/>
    </source>
</evidence>
<reference evidence="11 12" key="1">
    <citation type="submission" date="2023-07" db="EMBL/GenBank/DDBJ databases">
        <title>Genomic Encyclopedia of Type Strains, Phase IV (KMG-IV): sequencing the most valuable type-strain genomes for metagenomic binning, comparative biology and taxonomic classification.</title>
        <authorList>
            <person name="Goeker M."/>
        </authorList>
    </citation>
    <scope>NUCLEOTIDE SEQUENCE [LARGE SCALE GENOMIC DNA]</scope>
    <source>
        <strain evidence="11 12">DSM 19092</strain>
    </source>
</reference>
<comment type="subcellular location">
    <subcellularLocation>
        <location evidence="1">Cell membrane</location>
    </subcellularLocation>
</comment>
<dbReference type="SMART" id="SM00283">
    <property type="entry name" value="MA"/>
    <property type="match status" value="1"/>
</dbReference>
<evidence type="ECO:0000256" key="1">
    <source>
        <dbReference type="ARBA" id="ARBA00004236"/>
    </source>
</evidence>
<evidence type="ECO:0000256" key="2">
    <source>
        <dbReference type="ARBA" id="ARBA00022475"/>
    </source>
</evidence>
<dbReference type="PROSITE" id="PS50885">
    <property type="entry name" value="HAMP"/>
    <property type="match status" value="1"/>
</dbReference>
<dbReference type="Gene3D" id="1.10.287.950">
    <property type="entry name" value="Methyl-accepting chemotaxis protein"/>
    <property type="match status" value="1"/>
</dbReference>
<dbReference type="InterPro" id="IPR004090">
    <property type="entry name" value="Chemotax_Me-accpt_rcpt"/>
</dbReference>
<comment type="similarity">
    <text evidence="5">Belongs to the methyl-accepting chemotaxis (MCP) protein family.</text>
</comment>
<evidence type="ECO:0000313" key="12">
    <source>
        <dbReference type="Proteomes" id="UP001225646"/>
    </source>
</evidence>
<dbReference type="PROSITE" id="PS50111">
    <property type="entry name" value="CHEMOTAXIS_TRANSDUC_2"/>
    <property type="match status" value="1"/>
</dbReference>
<feature type="transmembrane region" description="Helical" evidence="8">
    <location>
        <begin position="15"/>
        <end position="38"/>
    </location>
</feature>
<dbReference type="Pfam" id="PF00672">
    <property type="entry name" value="HAMP"/>
    <property type="match status" value="1"/>
</dbReference>
<dbReference type="PANTHER" id="PTHR32089">
    <property type="entry name" value="METHYL-ACCEPTING CHEMOTAXIS PROTEIN MCPB"/>
    <property type="match status" value="1"/>
</dbReference>
<feature type="domain" description="Methyl-accepting transducer" evidence="9">
    <location>
        <begin position="143"/>
        <end position="379"/>
    </location>
</feature>
<evidence type="ECO:0000256" key="4">
    <source>
        <dbReference type="ARBA" id="ARBA00023224"/>
    </source>
</evidence>
<feature type="coiled-coil region" evidence="7">
    <location>
        <begin position="221"/>
        <end position="248"/>
    </location>
</feature>
<keyword evidence="4 6" id="KW-0807">Transducer</keyword>
<dbReference type="InterPro" id="IPR004089">
    <property type="entry name" value="MCPsignal_dom"/>
</dbReference>
<evidence type="ECO:0000259" key="9">
    <source>
        <dbReference type="PROSITE" id="PS50111"/>
    </source>
</evidence>
<dbReference type="SUPFAM" id="SSF58104">
    <property type="entry name" value="Methyl-accepting chemotaxis protein (MCP) signaling domain"/>
    <property type="match status" value="1"/>
</dbReference>
<dbReference type="Gene3D" id="6.10.340.10">
    <property type="match status" value="1"/>
</dbReference>
<name>A0ABT9VNZ7_9BACI</name>
<dbReference type="SMART" id="SM00304">
    <property type="entry name" value="HAMP"/>
    <property type="match status" value="1"/>
</dbReference>
<keyword evidence="7" id="KW-0175">Coiled coil</keyword>
<keyword evidence="8" id="KW-1133">Transmembrane helix</keyword>